<dbReference type="Gene3D" id="1.10.10.60">
    <property type="entry name" value="Homeodomain-like"/>
    <property type="match status" value="1"/>
</dbReference>
<dbReference type="InterPro" id="IPR001356">
    <property type="entry name" value="HD"/>
</dbReference>
<protein>
    <submittedName>
        <fullName evidence="6">AGAP005727-PA-like protein</fullName>
    </submittedName>
</protein>
<evidence type="ECO:0000256" key="1">
    <source>
        <dbReference type="ARBA" id="ARBA00004123"/>
    </source>
</evidence>
<dbReference type="OrthoDB" id="6159439at2759"/>
<dbReference type="Pfam" id="PF00046">
    <property type="entry name" value="Homeodomain"/>
    <property type="match status" value="1"/>
</dbReference>
<dbReference type="EMBL" id="ATLV01023044">
    <property type="status" value="NOT_ANNOTATED_CDS"/>
    <property type="molecule type" value="Genomic_DNA"/>
</dbReference>
<gene>
    <name evidence="6" type="ORF">ZHAS_00016282</name>
</gene>
<comment type="subcellular location">
    <subcellularLocation>
        <location evidence="1 2 3">Nucleus</location>
    </subcellularLocation>
</comment>
<evidence type="ECO:0000256" key="2">
    <source>
        <dbReference type="PROSITE-ProRule" id="PRU00108"/>
    </source>
</evidence>
<feature type="compositionally biased region" description="Basic residues" evidence="4">
    <location>
        <begin position="49"/>
        <end position="72"/>
    </location>
</feature>
<dbReference type="VEuPathDB" id="VectorBase:ASIC016282"/>
<feature type="compositionally biased region" description="Polar residues" evidence="4">
    <location>
        <begin position="98"/>
        <end position="110"/>
    </location>
</feature>
<dbReference type="GO" id="GO:0005634">
    <property type="term" value="C:nucleus"/>
    <property type="evidence" value="ECO:0007669"/>
    <property type="project" value="UniProtKB-SubCell"/>
</dbReference>
<name>A0A084WDK9_ANOSI</name>
<feature type="compositionally biased region" description="Low complexity" evidence="4">
    <location>
        <begin position="73"/>
        <end position="97"/>
    </location>
</feature>
<feature type="region of interest" description="Disordered" evidence="4">
    <location>
        <begin position="47"/>
        <end position="143"/>
    </location>
</feature>
<keyword evidence="8" id="KW-1185">Reference proteome</keyword>
<dbReference type="PROSITE" id="PS50071">
    <property type="entry name" value="HOMEOBOX_2"/>
    <property type="match status" value="1"/>
</dbReference>
<dbReference type="Proteomes" id="UP000030765">
    <property type="component" value="Unassembled WGS sequence"/>
</dbReference>
<organism evidence="6">
    <name type="scientific">Anopheles sinensis</name>
    <name type="common">Mosquito</name>
    <dbReference type="NCBI Taxonomy" id="74873"/>
    <lineage>
        <taxon>Eukaryota</taxon>
        <taxon>Metazoa</taxon>
        <taxon>Ecdysozoa</taxon>
        <taxon>Arthropoda</taxon>
        <taxon>Hexapoda</taxon>
        <taxon>Insecta</taxon>
        <taxon>Pterygota</taxon>
        <taxon>Neoptera</taxon>
        <taxon>Endopterygota</taxon>
        <taxon>Diptera</taxon>
        <taxon>Nematocera</taxon>
        <taxon>Culicoidea</taxon>
        <taxon>Culicidae</taxon>
        <taxon>Anophelinae</taxon>
        <taxon>Anopheles</taxon>
    </lineage>
</organism>
<evidence type="ECO:0000313" key="7">
    <source>
        <dbReference type="EnsemblMetazoa" id="ASIC016282-PA"/>
    </source>
</evidence>
<dbReference type="InterPro" id="IPR009057">
    <property type="entry name" value="Homeodomain-like_sf"/>
</dbReference>
<dbReference type="GO" id="GO:0003677">
    <property type="term" value="F:DNA binding"/>
    <property type="evidence" value="ECO:0007669"/>
    <property type="project" value="UniProtKB-UniRule"/>
</dbReference>
<evidence type="ECO:0000259" key="5">
    <source>
        <dbReference type="PROSITE" id="PS50071"/>
    </source>
</evidence>
<keyword evidence="2 3" id="KW-0371">Homeobox</keyword>
<keyword evidence="2 3" id="KW-0238">DNA-binding</keyword>
<sequence>MKLEVIGRAIFGGLFSSCEFIQPQHLWPYIQQNLIQQNHLANPAFLAAHPHHPHHPHQQQQHPHHQHHHHHPQQQQGPPASHHPLSPQQQQQQQQQQHLAQVNGGSHNSASPNGHPGHQHHHHQSSSNSTSESGSLPNSPELQDDGRMAAAVAALQPRDNKIIAKPLPSRPTPFLHHSLNHPHLHSLLAHCRNPYMPGGPQVFPLPPGQGFPWAHSTRGKPRRGMMRRAVFSGKRESLLIANSQRKGLEKRFQLQKYISKPDRKKLAERLGLKDSQLKCNDLFIPYRRKLILRVLYLCAMTMSLAD</sequence>
<dbReference type="CDD" id="cd00086">
    <property type="entry name" value="homeodomain"/>
    <property type="match status" value="1"/>
</dbReference>
<feature type="compositionally biased region" description="Low complexity" evidence="4">
    <location>
        <begin position="125"/>
        <end position="139"/>
    </location>
</feature>
<reference evidence="6 8" key="1">
    <citation type="journal article" date="2014" name="BMC Genomics">
        <title>Genome sequence of Anopheles sinensis provides insight into genetics basis of mosquito competence for malaria parasites.</title>
        <authorList>
            <person name="Zhou D."/>
            <person name="Zhang D."/>
            <person name="Ding G."/>
            <person name="Shi L."/>
            <person name="Hou Q."/>
            <person name="Ye Y."/>
            <person name="Xu Y."/>
            <person name="Zhou H."/>
            <person name="Xiong C."/>
            <person name="Li S."/>
            <person name="Yu J."/>
            <person name="Hong S."/>
            <person name="Yu X."/>
            <person name="Zou P."/>
            <person name="Chen C."/>
            <person name="Chang X."/>
            <person name="Wang W."/>
            <person name="Lv Y."/>
            <person name="Sun Y."/>
            <person name="Ma L."/>
            <person name="Shen B."/>
            <person name="Zhu C."/>
        </authorList>
    </citation>
    <scope>NUCLEOTIDE SEQUENCE [LARGE SCALE GENOMIC DNA]</scope>
</reference>
<evidence type="ECO:0000313" key="6">
    <source>
        <dbReference type="EMBL" id="KFB48303.1"/>
    </source>
</evidence>
<feature type="DNA-binding region" description="Homeobox" evidence="2">
    <location>
        <begin position="233"/>
        <end position="279"/>
    </location>
</feature>
<dbReference type="OMA" id="FRAVIVH"/>
<evidence type="ECO:0000256" key="3">
    <source>
        <dbReference type="RuleBase" id="RU000682"/>
    </source>
</evidence>
<evidence type="ECO:0000256" key="4">
    <source>
        <dbReference type="SAM" id="MobiDB-lite"/>
    </source>
</evidence>
<dbReference type="STRING" id="74873.A0A084WDK9"/>
<reference evidence="7" key="2">
    <citation type="submission" date="2020-05" db="UniProtKB">
        <authorList>
            <consortium name="EnsemblMetazoa"/>
        </authorList>
    </citation>
    <scope>IDENTIFICATION</scope>
</reference>
<dbReference type="PANTHER" id="PTHR24331:SF0">
    <property type="entry name" value="DBX"/>
    <property type="match status" value="1"/>
</dbReference>
<accession>A0A084WDK9</accession>
<feature type="domain" description="Homeobox" evidence="5">
    <location>
        <begin position="231"/>
        <end position="278"/>
    </location>
</feature>
<dbReference type="AlphaFoldDB" id="A0A084WDK9"/>
<dbReference type="EMBL" id="KE525339">
    <property type="protein sequence ID" value="KFB48303.1"/>
    <property type="molecule type" value="Genomic_DNA"/>
</dbReference>
<dbReference type="InterPro" id="IPR051662">
    <property type="entry name" value="H2.0_Homeobox_NeuralPatt"/>
</dbReference>
<keyword evidence="2 3" id="KW-0539">Nucleus</keyword>
<dbReference type="SUPFAM" id="SSF46689">
    <property type="entry name" value="Homeodomain-like"/>
    <property type="match status" value="1"/>
</dbReference>
<evidence type="ECO:0000313" key="8">
    <source>
        <dbReference type="Proteomes" id="UP000030765"/>
    </source>
</evidence>
<dbReference type="EnsemblMetazoa" id="ASIC016282-RA">
    <property type="protein sequence ID" value="ASIC016282-PA"/>
    <property type="gene ID" value="ASIC016282"/>
</dbReference>
<dbReference type="GO" id="GO:0006357">
    <property type="term" value="P:regulation of transcription by RNA polymerase II"/>
    <property type="evidence" value="ECO:0007669"/>
    <property type="project" value="TreeGrafter"/>
</dbReference>
<dbReference type="PANTHER" id="PTHR24331">
    <property type="entry name" value="DBX"/>
    <property type="match status" value="1"/>
</dbReference>
<proteinExistence type="predicted"/>